<keyword evidence="2" id="KW-0472">Membrane</keyword>
<keyword evidence="2" id="KW-0812">Transmembrane</keyword>
<evidence type="ECO:0000256" key="1">
    <source>
        <dbReference type="SAM" id="MobiDB-lite"/>
    </source>
</evidence>
<evidence type="ECO:0000256" key="2">
    <source>
        <dbReference type="SAM" id="Phobius"/>
    </source>
</evidence>
<gene>
    <name evidence="3" type="ORF">HD556DRAFT_1537892</name>
</gene>
<dbReference type="AlphaFoldDB" id="A0A9P7AIH8"/>
<evidence type="ECO:0000313" key="3">
    <source>
        <dbReference type="EMBL" id="KAG1790172.1"/>
    </source>
</evidence>
<proteinExistence type="predicted"/>
<keyword evidence="4" id="KW-1185">Reference proteome</keyword>
<evidence type="ECO:0000313" key="4">
    <source>
        <dbReference type="Proteomes" id="UP000719766"/>
    </source>
</evidence>
<feature type="region of interest" description="Disordered" evidence="1">
    <location>
        <begin position="57"/>
        <end position="79"/>
    </location>
</feature>
<dbReference type="RefSeq" id="XP_041157147.1">
    <property type="nucleotide sequence ID" value="XM_041309674.1"/>
</dbReference>
<dbReference type="Proteomes" id="UP000719766">
    <property type="component" value="Unassembled WGS sequence"/>
</dbReference>
<organism evidence="3 4">
    <name type="scientific">Suillus plorans</name>
    <dbReference type="NCBI Taxonomy" id="116603"/>
    <lineage>
        <taxon>Eukaryota</taxon>
        <taxon>Fungi</taxon>
        <taxon>Dikarya</taxon>
        <taxon>Basidiomycota</taxon>
        <taxon>Agaricomycotina</taxon>
        <taxon>Agaricomycetes</taxon>
        <taxon>Agaricomycetidae</taxon>
        <taxon>Boletales</taxon>
        <taxon>Suillineae</taxon>
        <taxon>Suillaceae</taxon>
        <taxon>Suillus</taxon>
    </lineage>
</organism>
<sequence length="124" mass="14131">MSSTSVRAAPLTIRVWYSKHSQNEASGSEKFKASDGTWNFEVLGVVVIVEKSSLPVKQRNSSKMHPTPNFRQQGDMSQKYWHNQPPRNRFFIMTAALIAGTGLAYYWGYRGVDQRHSDKIPVKK</sequence>
<keyword evidence="2" id="KW-1133">Transmembrane helix</keyword>
<dbReference type="OrthoDB" id="2661535at2759"/>
<comment type="caution">
    <text evidence="3">The sequence shown here is derived from an EMBL/GenBank/DDBJ whole genome shotgun (WGS) entry which is preliminary data.</text>
</comment>
<protein>
    <submittedName>
        <fullName evidence="3">Uncharacterized protein</fullName>
    </submittedName>
</protein>
<dbReference type="GeneID" id="64603438"/>
<feature type="transmembrane region" description="Helical" evidence="2">
    <location>
        <begin position="90"/>
        <end position="109"/>
    </location>
</feature>
<dbReference type="EMBL" id="JABBWE010000052">
    <property type="protein sequence ID" value="KAG1790172.1"/>
    <property type="molecule type" value="Genomic_DNA"/>
</dbReference>
<name>A0A9P7AIH8_9AGAM</name>
<feature type="compositionally biased region" description="Polar residues" evidence="1">
    <location>
        <begin position="58"/>
        <end position="76"/>
    </location>
</feature>
<accession>A0A9P7AIH8</accession>
<reference evidence="3" key="1">
    <citation type="journal article" date="2020" name="New Phytol.">
        <title>Comparative genomics reveals dynamic genome evolution in host specialist ectomycorrhizal fungi.</title>
        <authorList>
            <person name="Lofgren L.A."/>
            <person name="Nguyen N.H."/>
            <person name="Vilgalys R."/>
            <person name="Ruytinx J."/>
            <person name="Liao H.L."/>
            <person name="Branco S."/>
            <person name="Kuo A."/>
            <person name="LaButti K."/>
            <person name="Lipzen A."/>
            <person name="Andreopoulos W."/>
            <person name="Pangilinan J."/>
            <person name="Riley R."/>
            <person name="Hundley H."/>
            <person name="Na H."/>
            <person name="Barry K."/>
            <person name="Grigoriev I.V."/>
            <person name="Stajich J.E."/>
            <person name="Kennedy P.G."/>
        </authorList>
    </citation>
    <scope>NUCLEOTIDE SEQUENCE</scope>
    <source>
        <strain evidence="3">S12</strain>
    </source>
</reference>